<dbReference type="PROSITE" id="PS00080">
    <property type="entry name" value="MULTICOPPER_OXIDASE2"/>
    <property type="match status" value="1"/>
</dbReference>
<feature type="domain" description="Plastocyanin-like" evidence="13">
    <location>
        <begin position="73"/>
        <end position="184"/>
    </location>
</feature>
<dbReference type="RefSeq" id="WP_046440246.1">
    <property type="nucleotide sequence ID" value="NZ_CP011312.1"/>
</dbReference>
<dbReference type="GO" id="GO:0005507">
    <property type="term" value="F:copper ion binding"/>
    <property type="evidence" value="ECO:0007669"/>
    <property type="project" value="InterPro"/>
</dbReference>
<evidence type="ECO:0000313" key="14">
    <source>
        <dbReference type="EMBL" id="AKE41798.1"/>
    </source>
</evidence>
<evidence type="ECO:0000256" key="2">
    <source>
        <dbReference type="ARBA" id="ARBA00011245"/>
    </source>
</evidence>
<dbReference type="GO" id="GO:0016491">
    <property type="term" value="F:oxidoreductase activity"/>
    <property type="evidence" value="ECO:0007669"/>
    <property type="project" value="UniProtKB-KW"/>
</dbReference>
<evidence type="ECO:0000259" key="11">
    <source>
        <dbReference type="Pfam" id="PF00394"/>
    </source>
</evidence>
<dbReference type="InterPro" id="IPR011706">
    <property type="entry name" value="Cu-oxidase_C"/>
</dbReference>
<dbReference type="OrthoDB" id="345021at2"/>
<dbReference type="SUPFAM" id="SSF49503">
    <property type="entry name" value="Cupredoxins"/>
    <property type="match status" value="3"/>
</dbReference>
<dbReference type="InterPro" id="IPR008972">
    <property type="entry name" value="Cupredoxin"/>
</dbReference>
<evidence type="ECO:0000256" key="1">
    <source>
        <dbReference type="ARBA" id="ARBA00010609"/>
    </source>
</evidence>
<dbReference type="CDD" id="cd13890">
    <property type="entry name" value="CuRO_3_CueO_FtsP"/>
    <property type="match status" value="1"/>
</dbReference>
<evidence type="ECO:0000256" key="7">
    <source>
        <dbReference type="ARBA" id="ARBA00042896"/>
    </source>
</evidence>
<evidence type="ECO:0000256" key="9">
    <source>
        <dbReference type="ARBA" id="ARBA00048092"/>
    </source>
</evidence>
<evidence type="ECO:0000256" key="3">
    <source>
        <dbReference type="ARBA" id="ARBA00022723"/>
    </source>
</evidence>
<evidence type="ECO:0000256" key="8">
    <source>
        <dbReference type="ARBA" id="ARBA00043090"/>
    </source>
</evidence>
<evidence type="ECO:0000256" key="4">
    <source>
        <dbReference type="ARBA" id="ARBA00023002"/>
    </source>
</evidence>
<feature type="domain" description="Plastocyanin-like" evidence="12">
    <location>
        <begin position="376"/>
        <end position="492"/>
    </location>
</feature>
<comment type="catalytic activity">
    <reaction evidence="9">
        <text>4 Cu(+) + O2 + 4 H(+) = 4 Cu(2+) + 2 H2O</text>
        <dbReference type="Rhea" id="RHEA:30083"/>
        <dbReference type="ChEBI" id="CHEBI:15377"/>
        <dbReference type="ChEBI" id="CHEBI:15378"/>
        <dbReference type="ChEBI" id="CHEBI:15379"/>
        <dbReference type="ChEBI" id="CHEBI:29036"/>
        <dbReference type="ChEBI" id="CHEBI:49552"/>
        <dbReference type="EC" id="1.16.3.4"/>
    </reaction>
    <physiologicalReaction direction="left-to-right" evidence="9">
        <dbReference type="Rhea" id="RHEA:30084"/>
    </physiologicalReaction>
</comment>
<dbReference type="CDD" id="cd13867">
    <property type="entry name" value="CuRO_2_CueO_FtsP"/>
    <property type="match status" value="1"/>
</dbReference>
<sequence>MSILSRRQFLGAMGASCAVGLTAACSKSDGEISAPETTPPGWDSETRALPIPPLAEAKRVGDRTTFTLIAQTGKSEIQPGLSTPTWGFNGPHLGPTLRASRGEKVDIHVISNLMETTAVHWHGLLVPAISDGGPHSPIQPASNWTAFFTVEQPAATLWYHPHPHGVTGLQAYRGLAGMFIIDDDVEEALDLPREYGVDDIPVVLMDANFHADGSLDETFDDEVGLLGEVPYVNGITNPYFQATTRRVRLRLLDGSNMRFHNIGFSDGRTFHVIATDSGLLAEPYETQSLMIGPGERAEILVDLEPGEEVRLRSLGFADNLSVPDDEYTPNFGLKDIFDLLLLRGPAANENVPETSAVPAVLDPSANNDVGDIATTREFELNTFQINGEYMDMDRVDIAIDHSDAEEWIVTNGNSDWMHNFHIHNAAFRVLEISGTEVEVPIKGWKDTVSLPPHATVRLGVTFGQFRDKSYPYMYHCHMLFHEDQGMMGQYVMLNKGETPELDTEYTRGPDPHGH</sequence>
<accession>A0A0F6R2R1</accession>
<evidence type="ECO:0000313" key="15">
    <source>
        <dbReference type="Proteomes" id="UP000033457"/>
    </source>
</evidence>
<feature type="domain" description="Plastocyanin-like" evidence="11">
    <location>
        <begin position="245"/>
        <end position="303"/>
    </location>
</feature>
<evidence type="ECO:0000259" key="12">
    <source>
        <dbReference type="Pfam" id="PF07731"/>
    </source>
</evidence>
<proteinExistence type="inferred from homology"/>
<dbReference type="Gene3D" id="2.60.40.420">
    <property type="entry name" value="Cupredoxins - blue copper proteins"/>
    <property type="match status" value="3"/>
</dbReference>
<dbReference type="InterPro" id="IPR011707">
    <property type="entry name" value="Cu-oxidase-like_N"/>
</dbReference>
<keyword evidence="4" id="KW-0560">Oxidoreductase</keyword>
<dbReference type="InterPro" id="IPR001117">
    <property type="entry name" value="Cu-oxidase_2nd"/>
</dbReference>
<dbReference type="KEGG" id="cku:UL82_08195"/>
<dbReference type="PANTHER" id="PTHR48267:SF1">
    <property type="entry name" value="BILIRUBIN OXIDASE"/>
    <property type="match status" value="1"/>
</dbReference>
<dbReference type="Pfam" id="PF07731">
    <property type="entry name" value="Cu-oxidase_2"/>
    <property type="match status" value="1"/>
</dbReference>
<comment type="subunit">
    <text evidence="2">Monomer.</text>
</comment>
<dbReference type="CDD" id="cd04232">
    <property type="entry name" value="CuRO_1_CueO_FtsP"/>
    <property type="match status" value="1"/>
</dbReference>
<dbReference type="Proteomes" id="UP000033457">
    <property type="component" value="Chromosome"/>
</dbReference>
<keyword evidence="15" id="KW-1185">Reference proteome</keyword>
<evidence type="ECO:0000256" key="10">
    <source>
        <dbReference type="SAM" id="MobiDB-lite"/>
    </source>
</evidence>
<comment type="similarity">
    <text evidence="1">Belongs to the multicopper oxidase family.</text>
</comment>
<dbReference type="InterPro" id="IPR006311">
    <property type="entry name" value="TAT_signal"/>
</dbReference>
<name>A0A0F6R2R1_9CORY</name>
<dbReference type="Pfam" id="PF07732">
    <property type="entry name" value="Cu-oxidase_3"/>
    <property type="match status" value="1"/>
</dbReference>
<evidence type="ECO:0000256" key="6">
    <source>
        <dbReference type="ARBA" id="ARBA00041027"/>
    </source>
</evidence>
<keyword evidence="3" id="KW-0479">Metal-binding</keyword>
<dbReference type="EMBL" id="CP011312">
    <property type="protein sequence ID" value="AKE41798.1"/>
    <property type="molecule type" value="Genomic_DNA"/>
</dbReference>
<dbReference type="InterPro" id="IPR002355">
    <property type="entry name" value="Cu_oxidase_Cu_BS"/>
</dbReference>
<dbReference type="AlphaFoldDB" id="A0A0F6R2R1"/>
<feature type="region of interest" description="Disordered" evidence="10">
    <location>
        <begin position="28"/>
        <end position="48"/>
    </location>
</feature>
<dbReference type="InterPro" id="IPR045087">
    <property type="entry name" value="Cu-oxidase_fam"/>
</dbReference>
<reference evidence="14 15" key="1">
    <citation type="journal article" date="2015" name="Genome Announc.">
        <title>Complete Genome Sequence of Corynebacterium kutscheri DSM 20755, a Corynebacterial Type Strain with Remarkably Low G+C Content of Chromosomal DNA.</title>
        <authorList>
            <person name="Ruckert C."/>
            <person name="Albersmeier A."/>
            <person name="Winkler A."/>
            <person name="Tauch A."/>
        </authorList>
    </citation>
    <scope>NUCLEOTIDE SEQUENCE [LARGE SCALE GENOMIC DNA]</scope>
    <source>
        <strain evidence="14 15">DSM 20755</strain>
    </source>
</reference>
<evidence type="ECO:0000259" key="13">
    <source>
        <dbReference type="Pfam" id="PF07732"/>
    </source>
</evidence>
<dbReference type="Pfam" id="PF00394">
    <property type="entry name" value="Cu-oxidase"/>
    <property type="match status" value="1"/>
</dbReference>
<organism evidence="14 15">
    <name type="scientific">Corynebacterium kutscheri</name>
    <dbReference type="NCBI Taxonomy" id="35755"/>
    <lineage>
        <taxon>Bacteria</taxon>
        <taxon>Bacillati</taxon>
        <taxon>Actinomycetota</taxon>
        <taxon>Actinomycetes</taxon>
        <taxon>Mycobacteriales</taxon>
        <taxon>Corynebacteriaceae</taxon>
        <taxon>Corynebacterium</taxon>
    </lineage>
</organism>
<dbReference type="PANTHER" id="PTHR48267">
    <property type="entry name" value="CUPREDOXIN SUPERFAMILY PROTEIN"/>
    <property type="match status" value="1"/>
</dbReference>
<dbReference type="STRING" id="35755.UL82_08195"/>
<dbReference type="EC" id="1.16.3.4" evidence="5"/>
<gene>
    <name evidence="14" type="ORF">UL82_08195</name>
</gene>
<protein>
    <recommendedName>
        <fullName evidence="6">Multicopper oxidase CueO</fullName>
        <ecNumber evidence="5">1.16.3.4</ecNumber>
    </recommendedName>
    <alternativeName>
        <fullName evidence="7">Copper efflux oxidase</fullName>
    </alternativeName>
    <alternativeName>
        <fullName evidence="8">Cuprous oxidase</fullName>
    </alternativeName>
</protein>
<dbReference type="PROSITE" id="PS51318">
    <property type="entry name" value="TAT"/>
    <property type="match status" value="1"/>
</dbReference>
<dbReference type="PROSITE" id="PS51257">
    <property type="entry name" value="PROKAR_LIPOPROTEIN"/>
    <property type="match status" value="1"/>
</dbReference>
<dbReference type="HOGENOM" id="CLU_009100_2_4_11"/>
<evidence type="ECO:0000256" key="5">
    <source>
        <dbReference type="ARBA" id="ARBA00038978"/>
    </source>
</evidence>